<accession>A0A7C2B491</accession>
<dbReference type="Pfam" id="PF13439">
    <property type="entry name" value="Glyco_transf_4"/>
    <property type="match status" value="1"/>
</dbReference>
<proteinExistence type="predicted"/>
<gene>
    <name evidence="4" type="ORF">ENP47_03630</name>
</gene>
<dbReference type="Gene3D" id="3.40.50.2000">
    <property type="entry name" value="Glycogen Phosphorylase B"/>
    <property type="match status" value="2"/>
</dbReference>
<dbReference type="EMBL" id="DSJL01000007">
    <property type="protein sequence ID" value="HEF64684.1"/>
    <property type="molecule type" value="Genomic_DNA"/>
</dbReference>
<dbReference type="SUPFAM" id="SSF53756">
    <property type="entry name" value="UDP-Glycosyltransferase/glycogen phosphorylase"/>
    <property type="match status" value="1"/>
</dbReference>
<evidence type="ECO:0000259" key="2">
    <source>
        <dbReference type="Pfam" id="PF00534"/>
    </source>
</evidence>
<reference evidence="4" key="1">
    <citation type="journal article" date="2020" name="mSystems">
        <title>Genome- and Community-Level Interaction Insights into Carbon Utilization and Element Cycling Functions of Hydrothermarchaeota in Hydrothermal Sediment.</title>
        <authorList>
            <person name="Zhou Z."/>
            <person name="Liu Y."/>
            <person name="Xu W."/>
            <person name="Pan J."/>
            <person name="Luo Z.H."/>
            <person name="Li M."/>
        </authorList>
    </citation>
    <scope>NUCLEOTIDE SEQUENCE [LARGE SCALE GENOMIC DNA]</scope>
    <source>
        <strain evidence="4">SpSt-222</strain>
    </source>
</reference>
<dbReference type="CDD" id="cd03809">
    <property type="entry name" value="GT4_MtfB-like"/>
    <property type="match status" value="1"/>
</dbReference>
<dbReference type="InterPro" id="IPR028098">
    <property type="entry name" value="Glyco_trans_4-like_N"/>
</dbReference>
<organism evidence="4">
    <name type="scientific">Thermomicrobium roseum</name>
    <dbReference type="NCBI Taxonomy" id="500"/>
    <lineage>
        <taxon>Bacteria</taxon>
        <taxon>Pseudomonadati</taxon>
        <taxon>Thermomicrobiota</taxon>
        <taxon>Thermomicrobia</taxon>
        <taxon>Thermomicrobiales</taxon>
        <taxon>Thermomicrobiaceae</taxon>
        <taxon>Thermomicrobium</taxon>
    </lineage>
</organism>
<comment type="caution">
    <text evidence="4">The sequence shown here is derived from an EMBL/GenBank/DDBJ whole genome shotgun (WGS) entry which is preliminary data.</text>
</comment>
<feature type="domain" description="Glycosyltransferase subfamily 4-like N-terminal" evidence="3">
    <location>
        <begin position="20"/>
        <end position="179"/>
    </location>
</feature>
<dbReference type="Pfam" id="PF00534">
    <property type="entry name" value="Glycos_transf_1"/>
    <property type="match status" value="1"/>
</dbReference>
<dbReference type="PANTHER" id="PTHR46401">
    <property type="entry name" value="GLYCOSYLTRANSFERASE WBBK-RELATED"/>
    <property type="match status" value="1"/>
</dbReference>
<keyword evidence="1 4" id="KW-0808">Transferase</keyword>
<dbReference type="GO" id="GO:0009103">
    <property type="term" value="P:lipopolysaccharide biosynthetic process"/>
    <property type="evidence" value="ECO:0007669"/>
    <property type="project" value="TreeGrafter"/>
</dbReference>
<dbReference type="AlphaFoldDB" id="A0A7C2B491"/>
<evidence type="ECO:0000256" key="1">
    <source>
        <dbReference type="ARBA" id="ARBA00022679"/>
    </source>
</evidence>
<dbReference type="GO" id="GO:0016757">
    <property type="term" value="F:glycosyltransferase activity"/>
    <property type="evidence" value="ECO:0007669"/>
    <property type="project" value="InterPro"/>
</dbReference>
<evidence type="ECO:0000259" key="3">
    <source>
        <dbReference type="Pfam" id="PF13439"/>
    </source>
</evidence>
<name>A0A7C2B491_THERO</name>
<evidence type="ECO:0000313" key="4">
    <source>
        <dbReference type="EMBL" id="HEF64684.1"/>
    </source>
</evidence>
<feature type="domain" description="Glycosyl transferase family 1" evidence="2">
    <location>
        <begin position="190"/>
        <end position="353"/>
    </location>
</feature>
<dbReference type="InterPro" id="IPR001296">
    <property type="entry name" value="Glyco_trans_1"/>
</dbReference>
<dbReference type="FunFam" id="3.40.50.2000:FF:000119">
    <property type="entry name" value="Glycosyl transferase group 1"/>
    <property type="match status" value="1"/>
</dbReference>
<sequence>MRVGLLASLLSRQATYRRAGVSRYIEALLQYLPGVAPDLEIIAYTSRTVWRAARAEFPPAVAWRVTRWPTERPSVRIAWEQLVAPWATRDCAVIHGPVNVLPLALARPGVVTVHDLAFVHFPEHYPAAKRWYLRLLTGLSVRRARRVIAVSETTRRDVVRTYGIAPERISTIPNGIDADWRRVDDVELERWRRQQGLPERFLLFVGTVQPRKNLTTLLEAFARLGPEFPWPLFVVGAAGWLDSPIYRRVEDLGLARRVRFTGYVPPEELRYWYSAATIFIYPSLYEGFGLPLLEAMACETPVITSNCSALPEVAGDAAVLVEPTDPLAIAAAIQSLVMDEERRRMLAQAGRERARQFTWERTARETSAVYRTLGEQRSGERGGEAV</sequence>
<protein>
    <submittedName>
        <fullName evidence="4">Glycosyltransferase family 1 protein</fullName>
    </submittedName>
</protein>
<dbReference type="PANTHER" id="PTHR46401:SF2">
    <property type="entry name" value="GLYCOSYLTRANSFERASE WBBK-RELATED"/>
    <property type="match status" value="1"/>
</dbReference>